<dbReference type="Pfam" id="PF06719">
    <property type="entry name" value="AraC_N"/>
    <property type="match status" value="1"/>
</dbReference>
<accession>A0A1Y6BZV3</accession>
<dbReference type="AlphaFoldDB" id="A0A1Y6BZV3"/>
<dbReference type="GO" id="GO:0003700">
    <property type="term" value="F:DNA-binding transcription factor activity"/>
    <property type="evidence" value="ECO:0007669"/>
    <property type="project" value="InterPro"/>
</dbReference>
<keyword evidence="1" id="KW-0805">Transcription regulation</keyword>
<dbReference type="PANTHER" id="PTHR43436">
    <property type="entry name" value="ARAC-FAMILY TRANSCRIPTIONAL REGULATOR"/>
    <property type="match status" value="1"/>
</dbReference>
<dbReference type="EMBL" id="FXAG01000017">
    <property type="protein sequence ID" value="SMF38381.1"/>
    <property type="molecule type" value="Genomic_DNA"/>
</dbReference>
<protein>
    <submittedName>
        <fullName evidence="4">Transcriptional regulator, AraC family</fullName>
    </submittedName>
</protein>
<keyword evidence="2" id="KW-0804">Transcription</keyword>
<dbReference type="InterPro" id="IPR018060">
    <property type="entry name" value="HTH_AraC"/>
</dbReference>
<dbReference type="PROSITE" id="PS01124">
    <property type="entry name" value="HTH_ARAC_FAMILY_2"/>
    <property type="match status" value="1"/>
</dbReference>
<dbReference type="PANTHER" id="PTHR43436:SF1">
    <property type="entry name" value="TRANSCRIPTIONAL REGULATORY PROTEIN"/>
    <property type="match status" value="1"/>
</dbReference>
<evidence type="ECO:0000259" key="3">
    <source>
        <dbReference type="PROSITE" id="PS01124"/>
    </source>
</evidence>
<keyword evidence="5" id="KW-1185">Reference proteome</keyword>
<dbReference type="GO" id="GO:0043565">
    <property type="term" value="F:sequence-specific DNA binding"/>
    <property type="evidence" value="ECO:0007669"/>
    <property type="project" value="InterPro"/>
</dbReference>
<gene>
    <name evidence="4" type="ORF">SAMN02745746_02889</name>
</gene>
<dbReference type="STRING" id="1123014.SAMN02745746_02889"/>
<dbReference type="InterPro" id="IPR009057">
    <property type="entry name" value="Homeodomain-like_sf"/>
</dbReference>
<dbReference type="Gene3D" id="1.10.10.60">
    <property type="entry name" value="Homeodomain-like"/>
    <property type="match status" value="2"/>
</dbReference>
<dbReference type="InterPro" id="IPR009594">
    <property type="entry name" value="Tscrpt_reg_HTH_AraC_N"/>
</dbReference>
<evidence type="ECO:0000256" key="2">
    <source>
        <dbReference type="ARBA" id="ARBA00023163"/>
    </source>
</evidence>
<dbReference type="SUPFAM" id="SSF46689">
    <property type="entry name" value="Homeodomain-like"/>
    <property type="match status" value="2"/>
</dbReference>
<dbReference type="RefSeq" id="WP_085277024.1">
    <property type="nucleotide sequence ID" value="NZ_FXAG01000017.1"/>
</dbReference>
<sequence length="324" mass="35986">MKQQAREQEQLEAVRQELAAAIANWVNSDAAPYVTPIQRLTLYRLQMPSEPIRCIFEPGIALIVQGSKRVLLGEETISYHAGQLLVTAVNVPTIANITTASPEQPYLALWMPIDLQAMAELMVEGNLSPPRPQPTSRGIAVGQANAAILKSFLRLIELLDEPETIPVLSPLILREILYRLLMSDFGAHLWQVSTAGSQSHRIARAIDWLQANFTQALRVEELAASVQMSASTFHHHFKALTAMSPLQYQKKLRLHEARRLMLNDRLDAATTAFRVGYESASQFGREYHRMFGAPPARDIMGLLQAMGVDAAADENAQRIDTLSA</sequence>
<dbReference type="SMART" id="SM00342">
    <property type="entry name" value="HTH_ARAC"/>
    <property type="match status" value="1"/>
</dbReference>
<dbReference type="Pfam" id="PF12833">
    <property type="entry name" value="HTH_18"/>
    <property type="match status" value="1"/>
</dbReference>
<evidence type="ECO:0000256" key="1">
    <source>
        <dbReference type="ARBA" id="ARBA00023015"/>
    </source>
</evidence>
<organism evidence="4 5">
    <name type="scientific">Pseudogulbenkiania subflava DSM 22618</name>
    <dbReference type="NCBI Taxonomy" id="1123014"/>
    <lineage>
        <taxon>Bacteria</taxon>
        <taxon>Pseudomonadati</taxon>
        <taxon>Pseudomonadota</taxon>
        <taxon>Betaproteobacteria</taxon>
        <taxon>Neisseriales</taxon>
        <taxon>Chromobacteriaceae</taxon>
        <taxon>Pseudogulbenkiania</taxon>
    </lineage>
</organism>
<proteinExistence type="predicted"/>
<evidence type="ECO:0000313" key="4">
    <source>
        <dbReference type="EMBL" id="SMF38381.1"/>
    </source>
</evidence>
<feature type="domain" description="HTH araC/xylS-type" evidence="3">
    <location>
        <begin position="203"/>
        <end position="301"/>
    </location>
</feature>
<name>A0A1Y6BZV3_9NEIS</name>
<dbReference type="Proteomes" id="UP000192920">
    <property type="component" value="Unassembled WGS sequence"/>
</dbReference>
<reference evidence="5" key="1">
    <citation type="submission" date="2017-04" db="EMBL/GenBank/DDBJ databases">
        <authorList>
            <person name="Varghese N."/>
            <person name="Submissions S."/>
        </authorList>
    </citation>
    <scope>NUCLEOTIDE SEQUENCE [LARGE SCALE GENOMIC DNA]</scope>
    <source>
        <strain evidence="5">DSM 22618</strain>
    </source>
</reference>
<evidence type="ECO:0000313" key="5">
    <source>
        <dbReference type="Proteomes" id="UP000192920"/>
    </source>
</evidence>